<comment type="similarity">
    <text evidence="1">Belongs to the EcnA/EcnB lipoprotein family.</text>
</comment>
<dbReference type="AlphaFoldDB" id="A0A934VX54"/>
<keyword evidence="4" id="KW-0472">Membrane</keyword>
<feature type="chain" id="PRO_5036907481" evidence="7">
    <location>
        <begin position="37"/>
        <end position="68"/>
    </location>
</feature>
<gene>
    <name evidence="8" type="ORF">JIN85_13710</name>
</gene>
<evidence type="ECO:0000256" key="7">
    <source>
        <dbReference type="SAM" id="SignalP"/>
    </source>
</evidence>
<dbReference type="EMBL" id="JAENIJ010000022">
    <property type="protein sequence ID" value="MBK1883478.1"/>
    <property type="molecule type" value="Genomic_DNA"/>
</dbReference>
<dbReference type="Pfam" id="PF08085">
    <property type="entry name" value="Entericidin"/>
    <property type="match status" value="1"/>
</dbReference>
<keyword evidence="9" id="KW-1185">Reference proteome</keyword>
<evidence type="ECO:0000256" key="3">
    <source>
        <dbReference type="ARBA" id="ARBA00022729"/>
    </source>
</evidence>
<dbReference type="GO" id="GO:0016020">
    <property type="term" value="C:membrane"/>
    <property type="evidence" value="ECO:0007669"/>
    <property type="project" value="InterPro"/>
</dbReference>
<proteinExistence type="inferred from homology"/>
<evidence type="ECO:0000256" key="1">
    <source>
        <dbReference type="ARBA" id="ARBA00010296"/>
    </source>
</evidence>
<evidence type="ECO:0000256" key="5">
    <source>
        <dbReference type="ARBA" id="ARBA00023139"/>
    </source>
</evidence>
<keyword evidence="5" id="KW-0564">Palmitate</keyword>
<protein>
    <submittedName>
        <fullName evidence="8">Entericidin A/B family lipoprotein</fullName>
    </submittedName>
</protein>
<evidence type="ECO:0000256" key="2">
    <source>
        <dbReference type="ARBA" id="ARBA00022475"/>
    </source>
</evidence>
<dbReference type="InterPro" id="IPR012556">
    <property type="entry name" value="Entericidin"/>
</dbReference>
<dbReference type="Proteomes" id="UP000603141">
    <property type="component" value="Unassembled WGS sequence"/>
</dbReference>
<accession>A0A934VX54</accession>
<name>A0A934VX54_9BACT</name>
<keyword evidence="6 8" id="KW-0449">Lipoprotein</keyword>
<sequence length="68" mass="7317">MHPIFISHQFSSHKSKMRRRALGLLALSAATAFSFATSSCATTKGFGQDMQKLGQKVETEAVKTGGTE</sequence>
<organism evidence="8 9">
    <name type="scientific">Luteolibacter pohnpeiensis</name>
    <dbReference type="NCBI Taxonomy" id="454153"/>
    <lineage>
        <taxon>Bacteria</taxon>
        <taxon>Pseudomonadati</taxon>
        <taxon>Verrucomicrobiota</taxon>
        <taxon>Verrucomicrobiia</taxon>
        <taxon>Verrucomicrobiales</taxon>
        <taxon>Verrucomicrobiaceae</taxon>
        <taxon>Luteolibacter</taxon>
    </lineage>
</organism>
<evidence type="ECO:0000313" key="9">
    <source>
        <dbReference type="Proteomes" id="UP000603141"/>
    </source>
</evidence>
<comment type="caution">
    <text evidence="8">The sequence shown here is derived from an EMBL/GenBank/DDBJ whole genome shotgun (WGS) entry which is preliminary data.</text>
</comment>
<dbReference type="GO" id="GO:0009636">
    <property type="term" value="P:response to toxic substance"/>
    <property type="evidence" value="ECO:0007669"/>
    <property type="project" value="InterPro"/>
</dbReference>
<evidence type="ECO:0000256" key="4">
    <source>
        <dbReference type="ARBA" id="ARBA00023136"/>
    </source>
</evidence>
<keyword evidence="3 7" id="KW-0732">Signal</keyword>
<evidence type="ECO:0000313" key="8">
    <source>
        <dbReference type="EMBL" id="MBK1883478.1"/>
    </source>
</evidence>
<evidence type="ECO:0000256" key="6">
    <source>
        <dbReference type="ARBA" id="ARBA00023288"/>
    </source>
</evidence>
<reference evidence="8" key="1">
    <citation type="submission" date="2021-01" db="EMBL/GenBank/DDBJ databases">
        <title>Modified the classification status of verrucomicrobia.</title>
        <authorList>
            <person name="Feng X."/>
        </authorList>
    </citation>
    <scope>NUCLEOTIDE SEQUENCE</scope>
    <source>
        <strain evidence="8">KCTC 22041</strain>
    </source>
</reference>
<keyword evidence="2" id="KW-1003">Cell membrane</keyword>
<dbReference type="RefSeq" id="WP_200271667.1">
    <property type="nucleotide sequence ID" value="NZ_JAENIJ010000022.1"/>
</dbReference>
<feature type="signal peptide" evidence="7">
    <location>
        <begin position="1"/>
        <end position="36"/>
    </location>
</feature>